<dbReference type="Proteomes" id="UP000233293">
    <property type="component" value="Unassembled WGS sequence"/>
</dbReference>
<proteinExistence type="inferred from homology"/>
<reference evidence="4" key="1">
    <citation type="submission" date="2017-12" db="EMBL/GenBank/DDBJ databases">
        <title>Draft genome sequence of Telmatospirillum siberiense 26-4b1T, an acidotolerant peatland alphaproteobacterium potentially involved in sulfur cycling.</title>
        <authorList>
            <person name="Hausmann B."/>
            <person name="Pjevac P."/>
            <person name="Schreck K."/>
            <person name="Herbold C.W."/>
            <person name="Daims H."/>
            <person name="Wagner M."/>
            <person name="Pester M."/>
            <person name="Loy A."/>
        </authorList>
    </citation>
    <scope>NUCLEOTIDE SEQUENCE [LARGE SCALE GENOMIC DNA]</scope>
    <source>
        <strain evidence="4">26-4b1</strain>
    </source>
</reference>
<dbReference type="PANTHER" id="PTHR34135">
    <property type="entry name" value="LYSOZYME"/>
    <property type="match status" value="1"/>
</dbReference>
<dbReference type="PROSITE" id="PS51318">
    <property type="entry name" value="TAT"/>
    <property type="match status" value="1"/>
</dbReference>
<comment type="caution">
    <text evidence="3">The sequence shown here is derived from an EMBL/GenBank/DDBJ whole genome shotgun (WGS) entry which is preliminary data.</text>
</comment>
<evidence type="ECO:0000313" key="4">
    <source>
        <dbReference type="Proteomes" id="UP000233293"/>
    </source>
</evidence>
<gene>
    <name evidence="3" type="ORF">CWS72_15055</name>
</gene>
<dbReference type="PROSITE" id="PS51904">
    <property type="entry name" value="GLYCOSYL_HYDROL_F25_2"/>
    <property type="match status" value="1"/>
</dbReference>
<accession>A0A2N3PTT3</accession>
<name>A0A2N3PTT3_9PROT</name>
<dbReference type="GO" id="GO:0003796">
    <property type="term" value="F:lysozyme activity"/>
    <property type="evidence" value="ECO:0007669"/>
    <property type="project" value="InterPro"/>
</dbReference>
<dbReference type="AlphaFoldDB" id="A0A2N3PTT3"/>
<dbReference type="EMBL" id="PIUM01000017">
    <property type="protein sequence ID" value="PKU23803.1"/>
    <property type="molecule type" value="Genomic_DNA"/>
</dbReference>
<evidence type="ECO:0000313" key="3">
    <source>
        <dbReference type="EMBL" id="PKU23803.1"/>
    </source>
</evidence>
<feature type="chain" id="PRO_5014872000" evidence="2">
    <location>
        <begin position="23"/>
        <end position="270"/>
    </location>
</feature>
<evidence type="ECO:0000256" key="1">
    <source>
        <dbReference type="ARBA" id="ARBA00010646"/>
    </source>
</evidence>
<comment type="similarity">
    <text evidence="1">Belongs to the glycosyl hydrolase 25 family.</text>
</comment>
<dbReference type="SUPFAM" id="SSF51445">
    <property type="entry name" value="(Trans)glycosidases"/>
    <property type="match status" value="1"/>
</dbReference>
<protein>
    <submittedName>
        <fullName evidence="3">1,4-beta-N-acetylmuramidase</fullName>
    </submittedName>
</protein>
<dbReference type="InterPro" id="IPR002053">
    <property type="entry name" value="Glyco_hydro_25"/>
</dbReference>
<feature type="signal peptide" evidence="2">
    <location>
        <begin position="1"/>
        <end position="22"/>
    </location>
</feature>
<keyword evidence="4" id="KW-1185">Reference proteome</keyword>
<dbReference type="CDD" id="cd00599">
    <property type="entry name" value="GH25_muramidase"/>
    <property type="match status" value="1"/>
</dbReference>
<sequence>MLTRRLVLAGLLSLAAAPMASAANRPRKAAAKSPTKLDAVIDISHLVDVSDFHLARKKSNILGVIHKASEGGDFRDPLYAKRRVQAEAAGLLWGAYHYGTHQYSGAEQAKMFLTAAKPGPDTLMALDLEFNDSNPANTMQLRQAEDFVHAVFAATGRRPLIYTSSAWADGKPAAGSGRCLGGGGVGERSILAQCPLWLADYRSTPELPRAWRGKGWHFWQYAGDTEQGGPRGKRVRGVWGIDRCDRNMFRGDAAALIHFWKKDGGRSVIS</sequence>
<dbReference type="OrthoDB" id="5298492at2"/>
<dbReference type="Gene3D" id="3.20.20.80">
    <property type="entry name" value="Glycosidases"/>
    <property type="match status" value="1"/>
</dbReference>
<dbReference type="InterPro" id="IPR006311">
    <property type="entry name" value="TAT_signal"/>
</dbReference>
<dbReference type="InterPro" id="IPR017853">
    <property type="entry name" value="GH"/>
</dbReference>
<evidence type="ECO:0000256" key="2">
    <source>
        <dbReference type="SAM" id="SignalP"/>
    </source>
</evidence>
<dbReference type="PANTHER" id="PTHR34135:SF2">
    <property type="entry name" value="LYSOZYME"/>
    <property type="match status" value="1"/>
</dbReference>
<keyword evidence="2" id="KW-0732">Signal</keyword>
<organism evidence="3 4">
    <name type="scientific">Telmatospirillum siberiense</name>
    <dbReference type="NCBI Taxonomy" id="382514"/>
    <lineage>
        <taxon>Bacteria</taxon>
        <taxon>Pseudomonadati</taxon>
        <taxon>Pseudomonadota</taxon>
        <taxon>Alphaproteobacteria</taxon>
        <taxon>Rhodospirillales</taxon>
        <taxon>Rhodospirillaceae</taxon>
        <taxon>Telmatospirillum</taxon>
    </lineage>
</organism>
<dbReference type="Pfam" id="PF01183">
    <property type="entry name" value="Glyco_hydro_25"/>
    <property type="match status" value="1"/>
</dbReference>
<dbReference type="GO" id="GO:0009253">
    <property type="term" value="P:peptidoglycan catabolic process"/>
    <property type="evidence" value="ECO:0007669"/>
    <property type="project" value="InterPro"/>
</dbReference>
<dbReference type="RefSeq" id="WP_101251439.1">
    <property type="nucleotide sequence ID" value="NZ_PIUM01000017.1"/>
</dbReference>
<dbReference type="GO" id="GO:0016052">
    <property type="term" value="P:carbohydrate catabolic process"/>
    <property type="evidence" value="ECO:0007669"/>
    <property type="project" value="TreeGrafter"/>
</dbReference>
<dbReference type="GO" id="GO:0016998">
    <property type="term" value="P:cell wall macromolecule catabolic process"/>
    <property type="evidence" value="ECO:0007669"/>
    <property type="project" value="InterPro"/>
</dbReference>